<dbReference type="PROSITE" id="PS52002">
    <property type="entry name" value="SM"/>
    <property type="match status" value="1"/>
</dbReference>
<name>A0ABR3V9J4_HUMIN</name>
<keyword evidence="10" id="KW-0694">RNA-binding</keyword>
<keyword evidence="11" id="KW-0508">mRNA splicing</keyword>
<keyword evidence="18" id="KW-1185">Reference proteome</keyword>
<evidence type="ECO:0000256" key="9">
    <source>
        <dbReference type="ARBA" id="ARBA00022728"/>
    </source>
</evidence>
<evidence type="ECO:0000259" key="16">
    <source>
        <dbReference type="PROSITE" id="PS52002"/>
    </source>
</evidence>
<dbReference type="Pfam" id="PF01423">
    <property type="entry name" value="LSM"/>
    <property type="match status" value="1"/>
</dbReference>
<evidence type="ECO:0000256" key="3">
    <source>
        <dbReference type="ARBA" id="ARBA00007927"/>
    </source>
</evidence>
<dbReference type="InterPro" id="IPR047575">
    <property type="entry name" value="Sm"/>
</dbReference>
<evidence type="ECO:0000256" key="4">
    <source>
        <dbReference type="ARBA" id="ARBA00014768"/>
    </source>
</evidence>
<evidence type="ECO:0000256" key="11">
    <source>
        <dbReference type="ARBA" id="ARBA00023187"/>
    </source>
</evidence>
<evidence type="ECO:0000256" key="10">
    <source>
        <dbReference type="ARBA" id="ARBA00022884"/>
    </source>
</evidence>
<evidence type="ECO:0000256" key="6">
    <source>
        <dbReference type="ARBA" id="ARBA00022552"/>
    </source>
</evidence>
<dbReference type="InterPro" id="IPR010920">
    <property type="entry name" value="LSM_dom_sf"/>
</dbReference>
<evidence type="ECO:0000256" key="8">
    <source>
        <dbReference type="ARBA" id="ARBA00022694"/>
    </source>
</evidence>
<sequence>MESGPDARVGQWASVLVFLTSLRQTGWSDQQTLLQLARSDAQQPHLFIPDPQDMENGAATQGEGAKDPSGFLSEIIGNPVTVKLNSGVVYKGELQSVDGYMNIALEKTEEYVNGVKRRSYGDAFVRGNNGQ</sequence>
<evidence type="ECO:0000256" key="15">
    <source>
        <dbReference type="SAM" id="MobiDB-lite"/>
    </source>
</evidence>
<comment type="subcellular location">
    <subcellularLocation>
        <location evidence="2">Cytoplasm</location>
    </subcellularLocation>
    <subcellularLocation>
        <location evidence="1">Nucleus</location>
    </subcellularLocation>
</comment>
<keyword evidence="9" id="KW-0747">Spliceosome</keyword>
<accession>A0ABR3V9J4</accession>
<dbReference type="SMART" id="SM00651">
    <property type="entry name" value="Sm"/>
    <property type="match status" value="1"/>
</dbReference>
<dbReference type="Proteomes" id="UP001583172">
    <property type="component" value="Unassembled WGS sequence"/>
</dbReference>
<evidence type="ECO:0000256" key="5">
    <source>
        <dbReference type="ARBA" id="ARBA00022490"/>
    </source>
</evidence>
<protein>
    <recommendedName>
        <fullName evidence="4">U6 snRNA-associated Sm-like protein LSm6</fullName>
    </recommendedName>
</protein>
<evidence type="ECO:0000256" key="14">
    <source>
        <dbReference type="ARBA" id="ARBA00025365"/>
    </source>
</evidence>
<feature type="domain" description="Sm" evidence="16">
    <location>
        <begin position="67"/>
        <end position="131"/>
    </location>
</feature>
<evidence type="ECO:0000256" key="2">
    <source>
        <dbReference type="ARBA" id="ARBA00004496"/>
    </source>
</evidence>
<organism evidence="17 18">
    <name type="scientific">Humicola insolens</name>
    <name type="common">Soft-rot fungus</name>
    <dbReference type="NCBI Taxonomy" id="85995"/>
    <lineage>
        <taxon>Eukaryota</taxon>
        <taxon>Fungi</taxon>
        <taxon>Dikarya</taxon>
        <taxon>Ascomycota</taxon>
        <taxon>Pezizomycotina</taxon>
        <taxon>Sordariomycetes</taxon>
        <taxon>Sordariomycetidae</taxon>
        <taxon>Sordariales</taxon>
        <taxon>Chaetomiaceae</taxon>
        <taxon>Mycothermus</taxon>
    </lineage>
</organism>
<evidence type="ECO:0000313" key="18">
    <source>
        <dbReference type="Proteomes" id="UP001583172"/>
    </source>
</evidence>
<dbReference type="InterPro" id="IPR001163">
    <property type="entry name" value="Sm_dom_euk/arc"/>
</dbReference>
<comment type="caution">
    <text evidence="17">The sequence shown here is derived from an EMBL/GenBank/DDBJ whole genome shotgun (WGS) entry which is preliminary data.</text>
</comment>
<comment type="similarity">
    <text evidence="3">Belongs to the snRNP Sm proteins family. SmF/LSm6 subfamily.</text>
</comment>
<keyword evidence="5" id="KW-0963">Cytoplasm</keyword>
<evidence type="ECO:0000256" key="1">
    <source>
        <dbReference type="ARBA" id="ARBA00004123"/>
    </source>
</evidence>
<proteinExistence type="inferred from homology"/>
<evidence type="ECO:0000313" key="17">
    <source>
        <dbReference type="EMBL" id="KAL1838386.1"/>
    </source>
</evidence>
<reference evidence="17 18" key="1">
    <citation type="journal article" date="2024" name="Commun. Biol.">
        <title>Comparative genomic analysis of thermophilic fungi reveals convergent evolutionary adaptations and gene losses.</title>
        <authorList>
            <person name="Steindorff A.S."/>
            <person name="Aguilar-Pontes M.V."/>
            <person name="Robinson A.J."/>
            <person name="Andreopoulos B."/>
            <person name="LaButti K."/>
            <person name="Kuo A."/>
            <person name="Mondo S."/>
            <person name="Riley R."/>
            <person name="Otillar R."/>
            <person name="Haridas S."/>
            <person name="Lipzen A."/>
            <person name="Grimwood J."/>
            <person name="Schmutz J."/>
            <person name="Clum A."/>
            <person name="Reid I.D."/>
            <person name="Moisan M.C."/>
            <person name="Butler G."/>
            <person name="Nguyen T.T.M."/>
            <person name="Dewar K."/>
            <person name="Conant G."/>
            <person name="Drula E."/>
            <person name="Henrissat B."/>
            <person name="Hansel C."/>
            <person name="Singer S."/>
            <person name="Hutchinson M.I."/>
            <person name="de Vries R.P."/>
            <person name="Natvig D.O."/>
            <person name="Powell A.J."/>
            <person name="Tsang A."/>
            <person name="Grigoriev I.V."/>
        </authorList>
    </citation>
    <scope>NUCLEOTIDE SEQUENCE [LARGE SCALE GENOMIC DNA]</scope>
    <source>
        <strain evidence="17 18">CBS 620.91</strain>
    </source>
</reference>
<keyword evidence="12" id="KW-0539">Nucleus</keyword>
<dbReference type="PANTHER" id="PTHR11021:SF1">
    <property type="entry name" value="U6 SNRNA-ASSOCIATED SM-LIKE PROTEIN LSM6"/>
    <property type="match status" value="1"/>
</dbReference>
<keyword evidence="6" id="KW-0698">rRNA processing</keyword>
<keyword evidence="7" id="KW-0507">mRNA processing</keyword>
<dbReference type="SUPFAM" id="SSF50182">
    <property type="entry name" value="Sm-like ribonucleoproteins"/>
    <property type="match status" value="1"/>
</dbReference>
<gene>
    <name evidence="17" type="ORF">VTJ49DRAFT_2698</name>
</gene>
<evidence type="ECO:0000256" key="12">
    <source>
        <dbReference type="ARBA" id="ARBA00023242"/>
    </source>
</evidence>
<dbReference type="PANTHER" id="PTHR11021">
    <property type="entry name" value="SMALL NUCLEAR RIBONUCLEOPROTEIN F SNRNP-F"/>
    <property type="match status" value="1"/>
</dbReference>
<dbReference type="Gene3D" id="2.30.30.100">
    <property type="match status" value="1"/>
</dbReference>
<dbReference type="CDD" id="cd01726">
    <property type="entry name" value="LSm6"/>
    <property type="match status" value="1"/>
</dbReference>
<evidence type="ECO:0000256" key="7">
    <source>
        <dbReference type="ARBA" id="ARBA00022664"/>
    </source>
</evidence>
<keyword evidence="8" id="KW-0819">tRNA processing</keyword>
<comment type="function">
    <text evidence="14">Component of LSm protein complexes, which are involved in RNA processing and may function in a chaperone-like manner, facilitating the efficient association of RNA processing factors with their substrates. Component of the cytoplasmic LSM1-LSM7 complex, which is thought to be involved in mRNA degradation by activating the decapping step in the 5'-to-3' mRNA decay pathway. Component of the nuclear LSM2-LSM8 complex, which is involved in splicing of nuclear mRNAs. LSM2-LSM8 associates with multiple snRNP complexes containing the U6 snRNA (U4/U6 di-snRNP, spliceosomal U4/U6.U5 tri-snRNP, and free U6 snRNP). It binds directly to the 3'-terminal U-tract of U6 snRNA and plays a role in the biogenesis and stability of the U6 snRNP and U4/U6 snRNP complexes. LSM2-LSM8 probably also is involved degradation of nuclear pre-mRNA by targeting them for decapping, and in processing of pre-tRNAs, pre-rRNAs and U3 snoRNA.</text>
</comment>
<feature type="region of interest" description="Disordered" evidence="15">
    <location>
        <begin position="46"/>
        <end position="67"/>
    </location>
</feature>
<keyword evidence="13" id="KW-0687">Ribonucleoprotein</keyword>
<evidence type="ECO:0000256" key="13">
    <source>
        <dbReference type="ARBA" id="ARBA00023274"/>
    </source>
</evidence>
<dbReference type="InterPro" id="IPR016487">
    <property type="entry name" value="Lsm6/sSmF"/>
</dbReference>
<dbReference type="EMBL" id="JAZGSY010000217">
    <property type="protein sequence ID" value="KAL1838386.1"/>
    <property type="molecule type" value="Genomic_DNA"/>
</dbReference>